<gene>
    <name evidence="2" type="ORF">DQ403_02855</name>
    <name evidence="1" type="ORF">KQ248_12960</name>
</gene>
<protein>
    <submittedName>
        <fullName evidence="2">Uncharacterized protein</fullName>
    </submittedName>
</protein>
<sequence length="62" mass="6865">MTKEQIAEARRAIEWRANLYALAAEILADAEAGDPLSLRIVQRVGLGEPLRLVTNDGNDHDH</sequence>
<evidence type="ECO:0000313" key="1">
    <source>
        <dbReference type="EMBL" id="QWV15473.1"/>
    </source>
</evidence>
<dbReference type="AlphaFoldDB" id="A0A365Q007"/>
<evidence type="ECO:0000313" key="2">
    <source>
        <dbReference type="EMBL" id="RBA62523.1"/>
    </source>
</evidence>
<evidence type="ECO:0000313" key="4">
    <source>
        <dbReference type="Proteomes" id="UP000683436"/>
    </source>
</evidence>
<reference evidence="1 4" key="2">
    <citation type="submission" date="2021-06" db="EMBL/GenBank/DDBJ databases">
        <title>Microbial metabolic specificity influences pelagic lipid remineralization.</title>
        <authorList>
            <person name="Behrendt L."/>
            <person name="Hunter J.E."/>
            <person name="Alcolombri U."/>
            <person name="Smriga S."/>
            <person name="Mincer T."/>
            <person name="Lowenstein D.P."/>
            <person name="Peaudecerf F.J."/>
            <person name="Fernandez V.I."/>
            <person name="Fredricks H."/>
            <person name="Almblad H."/>
            <person name="Harrison J.J."/>
            <person name="Stocker R."/>
            <person name="Van Mooy B.A.S."/>
        </authorList>
    </citation>
    <scope>NUCLEOTIDE SEQUENCE [LARGE SCALE GENOMIC DNA]</scope>
    <source>
        <strain evidence="1 4">A252</strain>
    </source>
</reference>
<accession>A0A365Q007</accession>
<evidence type="ECO:0000313" key="3">
    <source>
        <dbReference type="Proteomes" id="UP000252554"/>
    </source>
</evidence>
<dbReference type="RefSeq" id="WP_128119178.1">
    <property type="nucleotide sequence ID" value="NZ_CP076683.1"/>
</dbReference>
<proteinExistence type="predicted"/>
<dbReference type="EMBL" id="QNTV01000001">
    <property type="protein sequence ID" value="RBA62523.1"/>
    <property type="molecule type" value="Genomic_DNA"/>
</dbReference>
<dbReference type="EMBL" id="CP076683">
    <property type="protein sequence ID" value="QWV15473.1"/>
    <property type="molecule type" value="Genomic_DNA"/>
</dbReference>
<keyword evidence="4" id="KW-1185">Reference proteome</keyword>
<reference evidence="2 3" key="1">
    <citation type="submission" date="2018-06" db="EMBL/GenBank/DDBJ databases">
        <title>Whole genome sequencing of four bacterial strains from South Shetland trench revealing bio-synthetic gene clusters.</title>
        <authorList>
            <person name="Abdel-Mageed W.M."/>
            <person name="Lehri B."/>
            <person name="Jarmusch S.A."/>
            <person name="Miranda K."/>
            <person name="Goodfellow M."/>
            <person name="Jaspars M."/>
            <person name="Karlyshev A.V."/>
        </authorList>
    </citation>
    <scope>NUCLEOTIDE SEQUENCE [LARGE SCALE GENOMIC DNA]</scope>
    <source>
        <strain evidence="2 3">SST2</strain>
    </source>
</reference>
<name>A0A365Q007_9GAMM</name>
<organism evidence="2 3">
    <name type="scientific">Stutzerimonas zhaodongensis</name>
    <dbReference type="NCBI Taxonomy" id="1176257"/>
    <lineage>
        <taxon>Bacteria</taxon>
        <taxon>Pseudomonadati</taxon>
        <taxon>Pseudomonadota</taxon>
        <taxon>Gammaproteobacteria</taxon>
        <taxon>Pseudomonadales</taxon>
        <taxon>Pseudomonadaceae</taxon>
        <taxon>Stutzerimonas</taxon>
    </lineage>
</organism>
<dbReference type="Proteomes" id="UP000252554">
    <property type="component" value="Unassembled WGS sequence"/>
</dbReference>
<dbReference type="Proteomes" id="UP000683436">
    <property type="component" value="Chromosome"/>
</dbReference>